<feature type="region of interest" description="Disordered" evidence="1">
    <location>
        <begin position="1"/>
        <end position="24"/>
    </location>
</feature>
<dbReference type="OrthoDB" id="6539952at2"/>
<evidence type="ECO:0000313" key="2">
    <source>
        <dbReference type="EMBL" id="QBH95974.1"/>
    </source>
</evidence>
<name>A0A411WIF7_9GAMM</name>
<reference evidence="2 3" key="1">
    <citation type="submission" date="2019-03" db="EMBL/GenBank/DDBJ databases">
        <title>Pragia sp. nov. isolated from the gut tract of Carduelis flavirostris.</title>
        <authorList>
            <person name="Ge Y."/>
        </authorList>
    </citation>
    <scope>NUCLEOTIDE SEQUENCE [LARGE SCALE GENOMIC DNA]</scope>
    <source>
        <strain evidence="2 3">CF-458</strain>
    </source>
</reference>
<evidence type="ECO:0000313" key="3">
    <source>
        <dbReference type="Proteomes" id="UP000293154"/>
    </source>
</evidence>
<evidence type="ECO:0000256" key="1">
    <source>
        <dbReference type="SAM" id="MobiDB-lite"/>
    </source>
</evidence>
<dbReference type="AlphaFoldDB" id="A0A411WIF7"/>
<dbReference type="EMBL" id="CP034752">
    <property type="protein sequence ID" value="QBH95974.1"/>
    <property type="molecule type" value="Genomic_DNA"/>
</dbReference>
<dbReference type="Proteomes" id="UP000293154">
    <property type="component" value="Chromosome"/>
</dbReference>
<sequence>MTNLKKKQQNAERKRRQRANQAKRFGEHRLETVLCDREFQALEIIRVRRNPGREPYSRNDCISLLLLCELARLERQEARLGKCQHCGNTLPEGCQAAFKGEAVCWFTRDCRALNLTDVTGHARLEVE</sequence>
<gene>
    <name evidence="2" type="ORF">EKN56_05895</name>
</gene>
<keyword evidence="3" id="KW-1185">Reference proteome</keyword>
<feature type="compositionally biased region" description="Basic residues" evidence="1">
    <location>
        <begin position="1"/>
        <end position="18"/>
    </location>
</feature>
<accession>A0A411WIF7</accession>
<protein>
    <submittedName>
        <fullName evidence="2">Uncharacterized protein</fullName>
    </submittedName>
</protein>
<dbReference type="KEGG" id="prag:EKN56_05895"/>
<proteinExistence type="predicted"/>
<organism evidence="2 3">
    <name type="scientific">Limnobaculum zhutongyuii</name>
    <dbReference type="NCBI Taxonomy" id="2498113"/>
    <lineage>
        <taxon>Bacteria</taxon>
        <taxon>Pseudomonadati</taxon>
        <taxon>Pseudomonadota</taxon>
        <taxon>Gammaproteobacteria</taxon>
        <taxon>Enterobacterales</taxon>
        <taxon>Budviciaceae</taxon>
        <taxon>Limnobaculum</taxon>
    </lineage>
</organism>
<dbReference type="RefSeq" id="WP_130590954.1">
    <property type="nucleotide sequence ID" value="NZ_CP034752.1"/>
</dbReference>